<comment type="caution">
    <text evidence="5">The sequence shown here is derived from an EMBL/GenBank/DDBJ whole genome shotgun (WGS) entry which is preliminary data.</text>
</comment>
<keyword evidence="2 5" id="KW-0238">DNA-binding</keyword>
<keyword evidence="1" id="KW-0805">Transcription regulation</keyword>
<feature type="domain" description="HTH araC/xylS-type" evidence="4">
    <location>
        <begin position="280"/>
        <end position="378"/>
    </location>
</feature>
<dbReference type="InterPro" id="IPR018060">
    <property type="entry name" value="HTH_AraC"/>
</dbReference>
<dbReference type="PROSITE" id="PS00041">
    <property type="entry name" value="HTH_ARAC_FAMILY_1"/>
    <property type="match status" value="1"/>
</dbReference>
<evidence type="ECO:0000313" key="5">
    <source>
        <dbReference type="EMBL" id="MDZ8117616.1"/>
    </source>
</evidence>
<evidence type="ECO:0000256" key="3">
    <source>
        <dbReference type="ARBA" id="ARBA00023163"/>
    </source>
</evidence>
<dbReference type="InterPro" id="IPR054031">
    <property type="entry name" value="XylR_PBP1"/>
</dbReference>
<gene>
    <name evidence="5" type="ORF">P9H32_03175</name>
</gene>
<dbReference type="InterPro" id="IPR028082">
    <property type="entry name" value="Peripla_BP_I"/>
</dbReference>
<dbReference type="Gene3D" id="3.40.50.2300">
    <property type="match status" value="2"/>
</dbReference>
<dbReference type="Proteomes" id="UP001290861">
    <property type="component" value="Unassembled WGS sequence"/>
</dbReference>
<evidence type="ECO:0000256" key="2">
    <source>
        <dbReference type="ARBA" id="ARBA00023125"/>
    </source>
</evidence>
<dbReference type="Pfam" id="PF22177">
    <property type="entry name" value="PBP1_XylR"/>
    <property type="match status" value="1"/>
</dbReference>
<evidence type="ECO:0000259" key="4">
    <source>
        <dbReference type="PROSITE" id="PS01124"/>
    </source>
</evidence>
<dbReference type="InterPro" id="IPR018062">
    <property type="entry name" value="HTH_AraC-typ_CS"/>
</dbReference>
<dbReference type="PANTHER" id="PTHR30146:SF24">
    <property type="entry name" value="XYLOSE OPERON REGULATORY PROTEIN"/>
    <property type="match status" value="1"/>
</dbReference>
<dbReference type="RefSeq" id="WP_322607416.1">
    <property type="nucleotide sequence ID" value="NZ_JARVCO010000002.1"/>
</dbReference>
<dbReference type="SUPFAM" id="SSF53822">
    <property type="entry name" value="Periplasmic binding protein-like I"/>
    <property type="match status" value="1"/>
</dbReference>
<dbReference type="SUPFAM" id="SSF46689">
    <property type="entry name" value="Homeodomain-like"/>
    <property type="match status" value="1"/>
</dbReference>
<keyword evidence="3" id="KW-0804">Transcription</keyword>
<dbReference type="CDD" id="cd01543">
    <property type="entry name" value="PBP1_XylR"/>
    <property type="match status" value="1"/>
</dbReference>
<dbReference type="Pfam" id="PF13377">
    <property type="entry name" value="Peripla_BP_3"/>
    <property type="match status" value="1"/>
</dbReference>
<dbReference type="Pfam" id="PF12833">
    <property type="entry name" value="HTH_18"/>
    <property type="match status" value="1"/>
</dbReference>
<dbReference type="PROSITE" id="PS01124">
    <property type="entry name" value="HTH_ARAC_FAMILY_2"/>
    <property type="match status" value="1"/>
</dbReference>
<keyword evidence="6" id="KW-1185">Reference proteome</keyword>
<dbReference type="EMBL" id="JARVCO010000002">
    <property type="protein sequence ID" value="MDZ8117616.1"/>
    <property type="molecule type" value="Genomic_DNA"/>
</dbReference>
<sequence length="382" mass="42957">MPKRNEILQVAIMVSTSSAWGRRIVKGILTYANEVGPWHIWVSSSTESNLRELPKGWRGDGIIGRVVSNDLAEELEELNLPIVNVGDVPLNGYAFPCVRTDDAAATKMAADHLVNRGFKSIAYVGSSHNPNPLWYGKAFKRALEKYDLDSQDFYLEGPFEEEYERLSAWLKELPKPTGLLVWGHGNGRFVVDLCMSVGIAVPHDIAILCGSYDELLSHACFPALSGINSPTEQIGYKAAELMHRMLQGKKVPAETIYLPPLGVVDRLSTDTLAVDDPKLVKVVNFIKDHAFESITMADILKEVPMARRSLERRFMQMFGRSPIDEIRRLRINKARQLLAETDLPMQDIAEACGFATYNYLTHVFKQVTGSTPRDYRKKMRVF</sequence>
<protein>
    <submittedName>
        <fullName evidence="5">DNA-binding transcriptional regulator</fullName>
    </submittedName>
</protein>
<dbReference type="Gene3D" id="1.10.10.60">
    <property type="entry name" value="Homeodomain-like"/>
    <property type="match status" value="1"/>
</dbReference>
<dbReference type="PANTHER" id="PTHR30146">
    <property type="entry name" value="LACI-RELATED TRANSCRIPTIONAL REPRESSOR"/>
    <property type="match status" value="1"/>
</dbReference>
<evidence type="ECO:0000313" key="6">
    <source>
        <dbReference type="Proteomes" id="UP001290861"/>
    </source>
</evidence>
<organism evidence="5 6">
    <name type="scientific">Pontiella agarivorans</name>
    <dbReference type="NCBI Taxonomy" id="3038953"/>
    <lineage>
        <taxon>Bacteria</taxon>
        <taxon>Pseudomonadati</taxon>
        <taxon>Kiritimatiellota</taxon>
        <taxon>Kiritimatiellia</taxon>
        <taxon>Kiritimatiellales</taxon>
        <taxon>Pontiellaceae</taxon>
        <taxon>Pontiella</taxon>
    </lineage>
</organism>
<dbReference type="InterPro" id="IPR009057">
    <property type="entry name" value="Homeodomain-like_sf"/>
</dbReference>
<reference evidence="5 6" key="1">
    <citation type="journal article" date="2024" name="Appl. Environ. Microbiol.">
        <title>Pontiella agarivorans sp. nov., a novel marine anaerobic bacterium capable of degrading macroalgal polysaccharides and fixing nitrogen.</title>
        <authorList>
            <person name="Liu N."/>
            <person name="Kivenson V."/>
            <person name="Peng X."/>
            <person name="Cui Z."/>
            <person name="Lankiewicz T.S."/>
            <person name="Gosselin K.M."/>
            <person name="English C.J."/>
            <person name="Blair E.M."/>
            <person name="O'Malley M.A."/>
            <person name="Valentine D.L."/>
        </authorList>
    </citation>
    <scope>NUCLEOTIDE SEQUENCE [LARGE SCALE GENOMIC DNA]</scope>
    <source>
        <strain evidence="5 6">NLcol2</strain>
    </source>
</reference>
<dbReference type="SMART" id="SM00342">
    <property type="entry name" value="HTH_ARAC"/>
    <property type="match status" value="1"/>
</dbReference>
<accession>A0ABU5MU43</accession>
<proteinExistence type="predicted"/>
<name>A0ABU5MU43_9BACT</name>
<dbReference type="GO" id="GO:0003677">
    <property type="term" value="F:DNA binding"/>
    <property type="evidence" value="ECO:0007669"/>
    <property type="project" value="UniProtKB-KW"/>
</dbReference>
<evidence type="ECO:0000256" key="1">
    <source>
        <dbReference type="ARBA" id="ARBA00023015"/>
    </source>
</evidence>
<dbReference type="InterPro" id="IPR046335">
    <property type="entry name" value="LacI/GalR-like_sensor"/>
</dbReference>